<dbReference type="AlphaFoldDB" id="Q5AXC4"/>
<evidence type="ECO:0000256" key="1">
    <source>
        <dbReference type="ARBA" id="ARBA00010790"/>
    </source>
</evidence>
<accession>C8VB47</accession>
<keyword evidence="4" id="KW-0325">Glycoprotein</keyword>
<reference evidence="10" key="1">
    <citation type="journal article" date="2005" name="Nature">
        <title>Sequencing of Aspergillus nidulans and comparative analysis with A. fumigatus and A. oryzae.</title>
        <authorList>
            <person name="Galagan J.E."/>
            <person name="Calvo S.E."/>
            <person name="Cuomo C."/>
            <person name="Ma L.J."/>
            <person name="Wortman J.R."/>
            <person name="Batzoglou S."/>
            <person name="Lee S.I."/>
            <person name="Basturkmen M."/>
            <person name="Spevak C.C."/>
            <person name="Clutterbuck J."/>
            <person name="Kapitonov V."/>
            <person name="Jurka J."/>
            <person name="Scazzocchio C."/>
            <person name="Farman M."/>
            <person name="Butler J."/>
            <person name="Purcell S."/>
            <person name="Harris S."/>
            <person name="Braus G.H."/>
            <person name="Draht O."/>
            <person name="Busch S."/>
            <person name="D'Enfert C."/>
            <person name="Bouchier C."/>
            <person name="Goldman G.H."/>
            <person name="Bell-Pedersen D."/>
            <person name="Griffiths-Jones S."/>
            <person name="Doonan J.H."/>
            <person name="Yu J."/>
            <person name="Vienken K."/>
            <person name="Pain A."/>
            <person name="Freitag M."/>
            <person name="Selker E.U."/>
            <person name="Archer D.B."/>
            <person name="Penalva M.A."/>
            <person name="Oakley B.R."/>
            <person name="Momany M."/>
            <person name="Tanaka T."/>
            <person name="Kumagai T."/>
            <person name="Asai K."/>
            <person name="Machida M."/>
            <person name="Nierman W.C."/>
            <person name="Denning D.W."/>
            <person name="Caddick M."/>
            <person name="Hynes M."/>
            <person name="Paoletti M."/>
            <person name="Fischer R."/>
            <person name="Miller B."/>
            <person name="Dyer P."/>
            <person name="Sachs M.S."/>
            <person name="Osmani S.A."/>
            <person name="Birren B.W."/>
        </authorList>
    </citation>
    <scope>NUCLEOTIDE SEQUENCE [LARGE SCALE GENOMIC DNA]</scope>
    <source>
        <strain evidence="10">FGSC A4 / ATCC 38163 / CBS 112.46 / NRRL 194 / M139</strain>
    </source>
</reference>
<evidence type="ECO:0000259" key="7">
    <source>
        <dbReference type="Pfam" id="PF00890"/>
    </source>
</evidence>
<feature type="signal peptide" evidence="5">
    <location>
        <begin position="1"/>
        <end position="23"/>
    </location>
</feature>
<proteinExistence type="inferred from homology"/>
<evidence type="ECO:0000256" key="4">
    <source>
        <dbReference type="ARBA" id="ARBA00023180"/>
    </source>
</evidence>
<dbReference type="OrthoDB" id="269227at2759"/>
<protein>
    <recommendedName>
        <fullName evidence="11">Glucose-methanol-choline oxidoreductase N-terminal domain-containing protein</fullName>
    </recommendedName>
</protein>
<evidence type="ECO:0008006" key="11">
    <source>
        <dbReference type="Google" id="ProtNLM"/>
    </source>
</evidence>
<dbReference type="GO" id="GO:0044550">
    <property type="term" value="P:secondary metabolite biosynthetic process"/>
    <property type="evidence" value="ECO:0000318"/>
    <property type="project" value="GO_Central"/>
</dbReference>
<dbReference type="GO" id="GO:0016614">
    <property type="term" value="F:oxidoreductase activity, acting on CH-OH group of donors"/>
    <property type="evidence" value="ECO:0007669"/>
    <property type="project" value="InterPro"/>
</dbReference>
<dbReference type="InterPro" id="IPR000172">
    <property type="entry name" value="GMC_OxRdtase_N"/>
</dbReference>
<dbReference type="RefSeq" id="XP_664660.1">
    <property type="nucleotide sequence ID" value="XM_659568.1"/>
</dbReference>
<dbReference type="GO" id="GO:0050660">
    <property type="term" value="F:flavin adenine dinucleotide binding"/>
    <property type="evidence" value="ECO:0007669"/>
    <property type="project" value="InterPro"/>
</dbReference>
<dbReference type="SUPFAM" id="SSF54373">
    <property type="entry name" value="FAD-linked reductases, C-terminal domain"/>
    <property type="match status" value="1"/>
</dbReference>
<keyword evidence="5" id="KW-0732">Signal</keyword>
<feature type="domain" description="Glucose-methanol-choline oxidoreductase C-terminal" evidence="8">
    <location>
        <begin position="289"/>
        <end position="408"/>
    </location>
</feature>
<evidence type="ECO:0000313" key="10">
    <source>
        <dbReference type="Proteomes" id="UP000000560"/>
    </source>
</evidence>
<dbReference type="Pfam" id="PF05199">
    <property type="entry name" value="GMC_oxred_C"/>
    <property type="match status" value="1"/>
</dbReference>
<evidence type="ECO:0000256" key="2">
    <source>
        <dbReference type="ARBA" id="ARBA00022630"/>
    </source>
</evidence>
<name>Q5AXC4_EMENI</name>
<dbReference type="STRING" id="227321.Q5AXC4"/>
<dbReference type="InterPro" id="IPR007867">
    <property type="entry name" value="GMC_OxRtase_C"/>
</dbReference>
<evidence type="ECO:0000259" key="6">
    <source>
        <dbReference type="Pfam" id="PF00732"/>
    </source>
</evidence>
<dbReference type="SUPFAM" id="SSF51905">
    <property type="entry name" value="FAD/NAD(P)-binding domain"/>
    <property type="match status" value="1"/>
</dbReference>
<keyword evidence="2" id="KW-0285">Flavoprotein</keyword>
<sequence>MNISISKFASFLIATDLLGGAFQAETFDYVVVGGGTAGVTLAVRLAEASHSVALIEAGTYYEDSWPFAAIPGADVIPVGSDPDAKFGADWGFVTAPQAGADGRRIHFARGKCVGDLHTQRLAKRILFDEHKSAIGVEVANGFGYLSNITASREVIISAGAFQYPQLLMVSGIGPAEQLAKHGIEVISDLQVGQNMWDHPFFALSYRVNVETLTRAANDLLYLGTTFLDYTTKHTGPLTNPVADFIAFEKIPSSHRTAFSAETEKHLAGFPEDWPEVETEAIQYMSGAGYFRPPVINPNWLATEADQEAAIAIFKCIRDIFASDGMAPVILGDEYYPGNGTQADAEILRFIQKNVMTLWHPSCTNKMGTKDDPSAVLDSKARVFGVGGLRVANASSFPFLPPGHPQSTVFKQLYYCFYTAVGNLGGLNIYNRSMNPFLGCGMRKASNYNINLPKDSSSAARSYSFEWARAIFFLEQACQIMAQKYRIAYLMTLFNTASRGRLGPA</sequence>
<dbReference type="GeneID" id="2870198"/>
<dbReference type="InterPro" id="IPR036188">
    <property type="entry name" value="FAD/NAD-bd_sf"/>
</dbReference>
<dbReference type="eggNOG" id="KOG1238">
    <property type="taxonomic scope" value="Eukaryota"/>
</dbReference>
<gene>
    <name evidence="9" type="ORF">ANIA_07056</name>
</gene>
<dbReference type="Pfam" id="PF00890">
    <property type="entry name" value="FAD_binding_2"/>
    <property type="match status" value="1"/>
</dbReference>
<evidence type="ECO:0000256" key="5">
    <source>
        <dbReference type="SAM" id="SignalP"/>
    </source>
</evidence>
<dbReference type="InParanoid" id="Q5AXC4"/>
<dbReference type="GO" id="GO:0016491">
    <property type="term" value="F:oxidoreductase activity"/>
    <property type="evidence" value="ECO:0000318"/>
    <property type="project" value="GO_Central"/>
</dbReference>
<feature type="chain" id="PRO_5030175741" description="Glucose-methanol-choline oxidoreductase N-terminal domain-containing protein" evidence="5">
    <location>
        <begin position="24"/>
        <end position="504"/>
    </location>
</feature>
<reference evidence="10" key="2">
    <citation type="journal article" date="2009" name="Fungal Genet. Biol.">
        <title>The 2008 update of the Aspergillus nidulans genome annotation: a community effort.</title>
        <authorList>
            <person name="Wortman J.R."/>
            <person name="Gilsenan J.M."/>
            <person name="Joardar V."/>
            <person name="Deegan J."/>
            <person name="Clutterbuck J."/>
            <person name="Andersen M.R."/>
            <person name="Archer D."/>
            <person name="Bencina M."/>
            <person name="Braus G."/>
            <person name="Coutinho P."/>
            <person name="von Dohren H."/>
            <person name="Doonan J."/>
            <person name="Driessen A.J."/>
            <person name="Durek P."/>
            <person name="Espeso E."/>
            <person name="Fekete E."/>
            <person name="Flipphi M."/>
            <person name="Estrada C.G."/>
            <person name="Geysens S."/>
            <person name="Goldman G."/>
            <person name="de Groot P.W."/>
            <person name="Hansen K."/>
            <person name="Harris S.D."/>
            <person name="Heinekamp T."/>
            <person name="Helmstaedt K."/>
            <person name="Henrissat B."/>
            <person name="Hofmann G."/>
            <person name="Homan T."/>
            <person name="Horio T."/>
            <person name="Horiuchi H."/>
            <person name="James S."/>
            <person name="Jones M."/>
            <person name="Karaffa L."/>
            <person name="Karanyi Z."/>
            <person name="Kato M."/>
            <person name="Keller N."/>
            <person name="Kelly D.E."/>
            <person name="Kiel J.A."/>
            <person name="Kim J.M."/>
            <person name="van der Klei I.J."/>
            <person name="Klis F.M."/>
            <person name="Kovalchuk A."/>
            <person name="Krasevec N."/>
            <person name="Kubicek C.P."/>
            <person name="Liu B."/>
            <person name="Maccabe A."/>
            <person name="Meyer V."/>
            <person name="Mirabito P."/>
            <person name="Miskei M."/>
            <person name="Mos M."/>
            <person name="Mullins J."/>
            <person name="Nelson D.R."/>
            <person name="Nielsen J."/>
            <person name="Oakley B.R."/>
            <person name="Osmani S.A."/>
            <person name="Pakula T."/>
            <person name="Paszewski A."/>
            <person name="Paulsen I."/>
            <person name="Pilsyk S."/>
            <person name="Pocsi I."/>
            <person name="Punt P.J."/>
            <person name="Ram A.F."/>
            <person name="Ren Q."/>
            <person name="Robellet X."/>
            <person name="Robson G."/>
            <person name="Seiboth B."/>
            <person name="van Solingen P."/>
            <person name="Specht T."/>
            <person name="Sun J."/>
            <person name="Taheri-Talesh N."/>
            <person name="Takeshita N."/>
            <person name="Ussery D."/>
            <person name="vanKuyk P.A."/>
            <person name="Visser H."/>
            <person name="van de Vondervoort P.J."/>
            <person name="de Vries R.P."/>
            <person name="Walton J."/>
            <person name="Xiang X."/>
            <person name="Xiong Y."/>
            <person name="Zeng A.P."/>
            <person name="Brandt B.W."/>
            <person name="Cornell M.J."/>
            <person name="van den Hondel C.A."/>
            <person name="Visser J."/>
            <person name="Oliver S.G."/>
            <person name="Turner G."/>
        </authorList>
    </citation>
    <scope>GENOME REANNOTATION</scope>
    <source>
        <strain evidence="10">FGSC A4 / ATCC 38163 / CBS 112.46 / NRRL 194 / M139</strain>
    </source>
</reference>
<evidence type="ECO:0000256" key="3">
    <source>
        <dbReference type="ARBA" id="ARBA00023002"/>
    </source>
</evidence>
<feature type="domain" description="Glucose-methanol-choline oxidoreductase N-terminal" evidence="6">
    <location>
        <begin position="116"/>
        <end position="199"/>
    </location>
</feature>
<dbReference type="InterPro" id="IPR003953">
    <property type="entry name" value="FAD-dep_OxRdtase_2_FAD-bd"/>
</dbReference>
<keyword evidence="3" id="KW-0560">Oxidoreductase</keyword>
<feature type="domain" description="FAD-dependent oxidoreductase 2 FAD-binding" evidence="7">
    <location>
        <begin position="28"/>
        <end position="60"/>
    </location>
</feature>
<evidence type="ECO:0000313" key="9">
    <source>
        <dbReference type="EMBL" id="CBF79175.1"/>
    </source>
</evidence>
<dbReference type="EMBL" id="BN001304">
    <property type="protein sequence ID" value="CBF79175.1"/>
    <property type="molecule type" value="Genomic_DNA"/>
</dbReference>
<dbReference type="Proteomes" id="UP000000560">
    <property type="component" value="Chromosome IV"/>
</dbReference>
<dbReference type="Pfam" id="PF00732">
    <property type="entry name" value="GMC_oxred_N"/>
    <property type="match status" value="1"/>
</dbReference>
<dbReference type="InterPro" id="IPR012132">
    <property type="entry name" value="GMC_OxRdtase"/>
</dbReference>
<dbReference type="OMA" id="EHKSAIG"/>
<accession>Q5AXC4</accession>
<dbReference type="PANTHER" id="PTHR11552:SF138">
    <property type="entry name" value="DEHYDROGENASE PKFF-RELATED"/>
    <property type="match status" value="1"/>
</dbReference>
<organism evidence="9 10">
    <name type="scientific">Emericella nidulans (strain FGSC A4 / ATCC 38163 / CBS 112.46 / NRRL 194 / M139)</name>
    <name type="common">Aspergillus nidulans</name>
    <dbReference type="NCBI Taxonomy" id="227321"/>
    <lineage>
        <taxon>Eukaryota</taxon>
        <taxon>Fungi</taxon>
        <taxon>Dikarya</taxon>
        <taxon>Ascomycota</taxon>
        <taxon>Pezizomycotina</taxon>
        <taxon>Eurotiomycetes</taxon>
        <taxon>Eurotiomycetidae</taxon>
        <taxon>Eurotiales</taxon>
        <taxon>Aspergillaceae</taxon>
        <taxon>Aspergillus</taxon>
        <taxon>Aspergillus subgen. Nidulantes</taxon>
    </lineage>
</organism>
<dbReference type="HOGENOM" id="CLU_540816_0_0_1"/>
<dbReference type="PANTHER" id="PTHR11552">
    <property type="entry name" value="GLUCOSE-METHANOL-CHOLINE GMC OXIDOREDUCTASE"/>
    <property type="match status" value="1"/>
</dbReference>
<evidence type="ECO:0000259" key="8">
    <source>
        <dbReference type="Pfam" id="PF05199"/>
    </source>
</evidence>
<keyword evidence="10" id="KW-1185">Reference proteome</keyword>
<dbReference type="Gene3D" id="3.50.50.60">
    <property type="entry name" value="FAD/NAD(P)-binding domain"/>
    <property type="match status" value="3"/>
</dbReference>
<dbReference type="KEGG" id="ani:ANIA_07056"/>
<comment type="similarity">
    <text evidence="1">Belongs to the GMC oxidoreductase family.</text>
</comment>